<dbReference type="InterPro" id="IPR016193">
    <property type="entry name" value="Cytidine_deaminase-like"/>
</dbReference>
<dbReference type="Gene3D" id="3.40.430.10">
    <property type="entry name" value="Dihydrofolate Reductase, subunit A"/>
    <property type="match status" value="1"/>
</dbReference>
<evidence type="ECO:0000256" key="1">
    <source>
        <dbReference type="ARBA" id="ARBA00002151"/>
    </source>
</evidence>
<dbReference type="GO" id="GO:0008270">
    <property type="term" value="F:zinc ion binding"/>
    <property type="evidence" value="ECO:0007669"/>
    <property type="project" value="InterPro"/>
</dbReference>
<dbReference type="PANTHER" id="PTHR38011:SF7">
    <property type="entry name" value="2,5-DIAMINO-6-RIBOSYLAMINO-4(3H)-PYRIMIDINONE 5'-PHOSPHATE REDUCTASE"/>
    <property type="match status" value="1"/>
</dbReference>
<dbReference type="FunFam" id="3.40.140.10:FF:000025">
    <property type="entry name" value="Riboflavin biosynthesis protein RibD"/>
    <property type="match status" value="1"/>
</dbReference>
<reference evidence="18 19" key="1">
    <citation type="submission" date="2018-06" db="EMBL/GenBank/DDBJ databases">
        <title>Genomic Encyclopedia of Type Strains, Phase IV (KMG-IV): sequencing the most valuable type-strain genomes for metagenomic binning, comparative biology and taxonomic classification.</title>
        <authorList>
            <person name="Goeker M."/>
        </authorList>
    </citation>
    <scope>NUCLEOTIDE SEQUENCE [LARGE SCALE GENOMIC DNA]</scope>
    <source>
        <strain evidence="18 19">DSM 24032</strain>
    </source>
</reference>
<keyword evidence="6 13" id="KW-0686">Riboflavin biosynthesis</keyword>
<comment type="similarity">
    <text evidence="4 13">In the N-terminal section; belongs to the cytidine and deoxycytidylate deaminase family.</text>
</comment>
<dbReference type="Gene3D" id="3.40.140.10">
    <property type="entry name" value="Cytidine Deaminase, domain 2"/>
    <property type="match status" value="1"/>
</dbReference>
<keyword evidence="11 13" id="KW-0560">Oxidoreductase</keyword>
<proteinExistence type="inferred from homology"/>
<dbReference type="InterPro" id="IPR002125">
    <property type="entry name" value="CMP_dCMP_dom"/>
</dbReference>
<evidence type="ECO:0000256" key="6">
    <source>
        <dbReference type="ARBA" id="ARBA00022619"/>
    </source>
</evidence>
<dbReference type="GO" id="GO:0008835">
    <property type="term" value="F:diaminohydroxyphosphoribosylaminopyrimidine deaminase activity"/>
    <property type="evidence" value="ECO:0007669"/>
    <property type="project" value="UniProtKB-EC"/>
</dbReference>
<dbReference type="OrthoDB" id="9800865at2"/>
<feature type="active site" description="Proton donor" evidence="14">
    <location>
        <position position="62"/>
    </location>
</feature>
<dbReference type="EMBL" id="QNRT01000002">
    <property type="protein sequence ID" value="RBP50787.1"/>
    <property type="molecule type" value="Genomic_DNA"/>
</dbReference>
<evidence type="ECO:0000256" key="14">
    <source>
        <dbReference type="PIRSR" id="PIRSR006769-1"/>
    </source>
</evidence>
<dbReference type="FunCoup" id="A0A395JLR0">
    <property type="interactions" value="507"/>
</dbReference>
<evidence type="ECO:0000313" key="19">
    <source>
        <dbReference type="Proteomes" id="UP000253083"/>
    </source>
</evidence>
<dbReference type="InterPro" id="IPR004794">
    <property type="entry name" value="Eubact_RibD"/>
</dbReference>
<feature type="binding site" evidence="16">
    <location>
        <position position="85"/>
    </location>
    <ligand>
        <name>Zn(2+)</name>
        <dbReference type="ChEBI" id="CHEBI:29105"/>
        <note>catalytic</note>
    </ligand>
</feature>
<comment type="function">
    <text evidence="1 13">Converts 2,5-diamino-6-(ribosylamino)-4(3h)-pyrimidinone 5'-phosphate into 5-amino-6-(ribosylamino)-2,4(1h,3h)-pyrimidinedione 5'-phosphate.</text>
</comment>
<dbReference type="PANTHER" id="PTHR38011">
    <property type="entry name" value="DIHYDROFOLATE REDUCTASE FAMILY PROTEIN (AFU_ORTHOLOGUE AFUA_8G06820)"/>
    <property type="match status" value="1"/>
</dbReference>
<protein>
    <recommendedName>
        <fullName evidence="13">Riboflavin biosynthesis protein RibD</fullName>
    </recommendedName>
    <domain>
        <recommendedName>
            <fullName evidence="13">Diaminohydroxyphosphoribosylaminopyrimidine deaminase</fullName>
            <shortName evidence="13">DRAP deaminase</shortName>
            <ecNumber evidence="13">3.5.4.26</ecNumber>
        </recommendedName>
        <alternativeName>
            <fullName evidence="13">Riboflavin-specific deaminase</fullName>
        </alternativeName>
    </domain>
    <domain>
        <recommendedName>
            <fullName evidence="13">5-amino-6-(5-phosphoribosylamino)uracil reductase</fullName>
            <ecNumber evidence="13">1.1.1.193</ecNumber>
        </recommendedName>
        <alternativeName>
            <fullName evidence="13">HTP reductase</fullName>
        </alternativeName>
    </domain>
</protein>
<dbReference type="PROSITE" id="PS00903">
    <property type="entry name" value="CYT_DCMP_DEAMINASES_1"/>
    <property type="match status" value="1"/>
</dbReference>
<evidence type="ECO:0000256" key="10">
    <source>
        <dbReference type="ARBA" id="ARBA00022857"/>
    </source>
</evidence>
<keyword evidence="7 13" id="KW-0479">Metal-binding</keyword>
<evidence type="ECO:0000259" key="17">
    <source>
        <dbReference type="PROSITE" id="PS51747"/>
    </source>
</evidence>
<dbReference type="InterPro" id="IPR011549">
    <property type="entry name" value="RibD_C"/>
</dbReference>
<dbReference type="Pfam" id="PF01872">
    <property type="entry name" value="RibD_C"/>
    <property type="match status" value="1"/>
</dbReference>
<dbReference type="InParanoid" id="A0A395JLR0"/>
<dbReference type="Pfam" id="PF00383">
    <property type="entry name" value="dCMP_cyt_deam_1"/>
    <property type="match status" value="1"/>
</dbReference>
<comment type="catalytic activity">
    <reaction evidence="13">
        <text>5-amino-6-(5-phospho-D-ribitylamino)uracil + NADP(+) = 5-amino-6-(5-phospho-D-ribosylamino)uracil + NADPH + H(+)</text>
        <dbReference type="Rhea" id="RHEA:17845"/>
        <dbReference type="ChEBI" id="CHEBI:15378"/>
        <dbReference type="ChEBI" id="CHEBI:57783"/>
        <dbReference type="ChEBI" id="CHEBI:58349"/>
        <dbReference type="ChEBI" id="CHEBI:58421"/>
        <dbReference type="ChEBI" id="CHEBI:58453"/>
        <dbReference type="EC" id="1.1.1.193"/>
    </reaction>
</comment>
<evidence type="ECO:0000256" key="8">
    <source>
        <dbReference type="ARBA" id="ARBA00022801"/>
    </source>
</evidence>
<gene>
    <name evidence="18" type="ORF">DFR28_102203</name>
</gene>
<evidence type="ECO:0000256" key="2">
    <source>
        <dbReference type="ARBA" id="ARBA00004882"/>
    </source>
</evidence>
<evidence type="ECO:0000256" key="13">
    <source>
        <dbReference type="PIRNR" id="PIRNR006769"/>
    </source>
</evidence>
<dbReference type="UniPathway" id="UPA00275">
    <property type="reaction ID" value="UER00401"/>
</dbReference>
<dbReference type="EC" id="1.1.1.193" evidence="13"/>
<evidence type="ECO:0000256" key="5">
    <source>
        <dbReference type="ARBA" id="ARBA00007417"/>
    </source>
</evidence>
<dbReference type="GO" id="GO:0008703">
    <property type="term" value="F:5-amino-6-(5-phosphoribosylamino)uracil reductase activity"/>
    <property type="evidence" value="ECO:0007669"/>
    <property type="project" value="UniProtKB-EC"/>
</dbReference>
<evidence type="ECO:0000256" key="16">
    <source>
        <dbReference type="PIRSR" id="PIRSR006769-3"/>
    </source>
</evidence>
<dbReference type="InterPro" id="IPR050765">
    <property type="entry name" value="Riboflavin_Biosynth_HTPR"/>
</dbReference>
<evidence type="ECO:0000256" key="3">
    <source>
        <dbReference type="ARBA" id="ARBA00004910"/>
    </source>
</evidence>
<feature type="binding site" evidence="15">
    <location>
        <position position="210"/>
    </location>
    <ligand>
        <name>NADP(+)</name>
        <dbReference type="ChEBI" id="CHEBI:58349"/>
    </ligand>
</feature>
<feature type="binding site" evidence="15">
    <location>
        <position position="180"/>
    </location>
    <ligand>
        <name>NADP(+)</name>
        <dbReference type="ChEBI" id="CHEBI:58349"/>
    </ligand>
</feature>
<dbReference type="Proteomes" id="UP000253083">
    <property type="component" value="Unassembled WGS sequence"/>
</dbReference>
<dbReference type="EC" id="3.5.4.26" evidence="13"/>
<dbReference type="NCBIfam" id="TIGR00227">
    <property type="entry name" value="ribD_Cterm"/>
    <property type="match status" value="1"/>
</dbReference>
<sequence>MNSNLNDNLSDFDTSIMQRVLELASQGTSTTQPNPRVACIIVNGKEIVGEGVHHMAGEPHAERLAIEQAGELARGGTAFVNLEPCCHQGRTPPCTDGLVDAGISRVVAAMRDPNPLVEGGGFELLTDAGIDVEYGLLENEARWLNRGFVSRMVRGRPWVALKTGATLDGRTAAYDGESKWITSPEARIAVQELRANSSAVVTGIGTVMADDPNMNVRIDGAERQPYRVVLDSHLQLPIDAQIIGTDQKLIVFTLSQDLDRVSALTEAGVEVVQLNDTSSGRINLHDVMAELSNWQCNEVLLEAGQTLSGAFMEAGLIDELTVFYAGSVLGDKAQSMFQFESPLSFAERFDFHIRSAEMVGPDVCLTAINQASWQTLVTKD</sequence>
<comment type="pathway">
    <text evidence="2 13">Cofactor biosynthesis; riboflavin biosynthesis; 5-amino-6-(D-ribitylamino)uracil from GTP: step 2/4.</text>
</comment>
<dbReference type="AlphaFoldDB" id="A0A395JLR0"/>
<comment type="pathway">
    <text evidence="3 13">Cofactor biosynthesis; riboflavin biosynthesis; 5-amino-6-(D-ribitylamino)uracil from GTP: step 3/4.</text>
</comment>
<dbReference type="InterPro" id="IPR024072">
    <property type="entry name" value="DHFR-like_dom_sf"/>
</dbReference>
<dbReference type="PIRSF" id="PIRSF006769">
    <property type="entry name" value="RibD"/>
    <property type="match status" value="1"/>
</dbReference>
<evidence type="ECO:0000256" key="11">
    <source>
        <dbReference type="ARBA" id="ARBA00023002"/>
    </source>
</evidence>
<evidence type="ECO:0000256" key="15">
    <source>
        <dbReference type="PIRSR" id="PIRSR006769-2"/>
    </source>
</evidence>
<dbReference type="InterPro" id="IPR002734">
    <property type="entry name" value="RibDG_C"/>
</dbReference>
<feature type="binding site" evidence="16">
    <location>
        <position position="94"/>
    </location>
    <ligand>
        <name>Zn(2+)</name>
        <dbReference type="ChEBI" id="CHEBI:29105"/>
        <note>catalytic</note>
    </ligand>
</feature>
<accession>A0A395JLR0</accession>
<feature type="binding site" evidence="15">
    <location>
        <position position="206"/>
    </location>
    <ligand>
        <name>substrate</name>
    </ligand>
</feature>
<dbReference type="SUPFAM" id="SSF53927">
    <property type="entry name" value="Cytidine deaminase-like"/>
    <property type="match status" value="1"/>
</dbReference>
<name>A0A395JLR0_9GAMM</name>
<comment type="cofactor">
    <cofactor evidence="13 16">
        <name>Zn(2+)</name>
        <dbReference type="ChEBI" id="CHEBI:29105"/>
    </cofactor>
    <text evidence="13 16">Binds 1 zinc ion.</text>
</comment>
<keyword evidence="8 13" id="KW-0378">Hydrolase</keyword>
<keyword evidence="19" id="KW-1185">Reference proteome</keyword>
<feature type="domain" description="CMP/dCMP-type deaminase" evidence="17">
    <location>
        <begin position="11"/>
        <end position="132"/>
    </location>
</feature>
<evidence type="ECO:0000256" key="4">
    <source>
        <dbReference type="ARBA" id="ARBA00005259"/>
    </source>
</evidence>
<dbReference type="RefSeq" id="WP_113953611.1">
    <property type="nucleotide sequence ID" value="NZ_QNRT01000002.1"/>
</dbReference>
<keyword evidence="10 13" id="KW-0521">NADP</keyword>
<feature type="binding site" evidence="15">
    <location>
        <position position="164"/>
    </location>
    <ligand>
        <name>NADP(+)</name>
        <dbReference type="ChEBI" id="CHEBI:58349"/>
    </ligand>
</feature>
<dbReference type="GO" id="GO:0050661">
    <property type="term" value="F:NADP binding"/>
    <property type="evidence" value="ECO:0007669"/>
    <property type="project" value="InterPro"/>
</dbReference>
<feature type="binding site" evidence="15">
    <location>
        <begin position="304"/>
        <end position="310"/>
    </location>
    <ligand>
        <name>NADP(+)</name>
        <dbReference type="ChEBI" id="CHEBI:58349"/>
    </ligand>
</feature>
<evidence type="ECO:0000256" key="9">
    <source>
        <dbReference type="ARBA" id="ARBA00022833"/>
    </source>
</evidence>
<dbReference type="InterPro" id="IPR016192">
    <property type="entry name" value="APOBEC/CMP_deaminase_Zn-bd"/>
</dbReference>
<keyword evidence="12" id="KW-0511">Multifunctional enzyme</keyword>
<feature type="binding site" evidence="15">
    <location>
        <position position="217"/>
    </location>
    <ligand>
        <name>substrate</name>
    </ligand>
</feature>
<dbReference type="PROSITE" id="PS51747">
    <property type="entry name" value="CYT_DCMP_DEAMINASES_2"/>
    <property type="match status" value="1"/>
</dbReference>
<dbReference type="GO" id="GO:0009231">
    <property type="term" value="P:riboflavin biosynthetic process"/>
    <property type="evidence" value="ECO:0007669"/>
    <property type="project" value="UniProtKB-UniPathway"/>
</dbReference>
<dbReference type="NCBIfam" id="TIGR00326">
    <property type="entry name" value="eubact_ribD"/>
    <property type="match status" value="1"/>
</dbReference>
<feature type="binding site" evidence="15">
    <location>
        <position position="302"/>
    </location>
    <ligand>
        <name>substrate</name>
    </ligand>
</feature>
<keyword evidence="9 13" id="KW-0862">Zinc</keyword>
<comment type="similarity">
    <text evidence="5 13">In the C-terminal section; belongs to the HTP reductase family.</text>
</comment>
<evidence type="ECO:0000256" key="12">
    <source>
        <dbReference type="ARBA" id="ARBA00023268"/>
    </source>
</evidence>
<comment type="caution">
    <text evidence="18">The sequence shown here is derived from an EMBL/GenBank/DDBJ whole genome shotgun (WGS) entry which is preliminary data.</text>
</comment>
<evidence type="ECO:0000256" key="7">
    <source>
        <dbReference type="ARBA" id="ARBA00022723"/>
    </source>
</evidence>
<feature type="binding site" evidence="15">
    <location>
        <position position="194"/>
    </location>
    <ligand>
        <name>substrate</name>
    </ligand>
</feature>
<organism evidence="18 19">
    <name type="scientific">Arenicella xantha</name>
    <dbReference type="NCBI Taxonomy" id="644221"/>
    <lineage>
        <taxon>Bacteria</taxon>
        <taxon>Pseudomonadati</taxon>
        <taxon>Pseudomonadota</taxon>
        <taxon>Gammaproteobacteria</taxon>
        <taxon>Arenicellales</taxon>
        <taxon>Arenicellaceae</taxon>
        <taxon>Arenicella</taxon>
    </lineage>
</organism>
<dbReference type="SUPFAM" id="SSF53597">
    <property type="entry name" value="Dihydrofolate reductase-like"/>
    <property type="match status" value="1"/>
</dbReference>
<feature type="binding site" evidence="15">
    <location>
        <position position="232"/>
    </location>
    <ligand>
        <name>NADP(+)</name>
        <dbReference type="ChEBI" id="CHEBI:58349"/>
    </ligand>
</feature>
<dbReference type="CDD" id="cd01284">
    <property type="entry name" value="Riboflavin_deaminase-reductase"/>
    <property type="match status" value="1"/>
</dbReference>
<evidence type="ECO:0000313" key="18">
    <source>
        <dbReference type="EMBL" id="RBP50787.1"/>
    </source>
</evidence>
<feature type="binding site" evidence="16">
    <location>
        <position position="60"/>
    </location>
    <ligand>
        <name>Zn(2+)</name>
        <dbReference type="ChEBI" id="CHEBI:29105"/>
        <note>catalytic</note>
    </ligand>
</feature>
<comment type="catalytic activity">
    <reaction evidence="13">
        <text>2,5-diamino-6-hydroxy-4-(5-phosphoribosylamino)-pyrimidine + H2O + H(+) = 5-amino-6-(5-phospho-D-ribosylamino)uracil + NH4(+)</text>
        <dbReference type="Rhea" id="RHEA:21868"/>
        <dbReference type="ChEBI" id="CHEBI:15377"/>
        <dbReference type="ChEBI" id="CHEBI:15378"/>
        <dbReference type="ChEBI" id="CHEBI:28938"/>
        <dbReference type="ChEBI" id="CHEBI:58453"/>
        <dbReference type="ChEBI" id="CHEBI:58614"/>
        <dbReference type="EC" id="3.5.4.26"/>
    </reaction>
</comment>
<feature type="binding site" evidence="15">
    <location>
        <position position="178"/>
    </location>
    <ligand>
        <name>substrate</name>
    </ligand>
</feature>